<keyword evidence="3" id="KW-0456">Lyase</keyword>
<dbReference type="EMBL" id="FOJU01000004">
    <property type="protein sequence ID" value="SFB04639.1"/>
    <property type="molecule type" value="Genomic_DNA"/>
</dbReference>
<keyword evidence="4" id="KW-0961">Cell wall biogenesis/degradation</keyword>
<evidence type="ECO:0000256" key="5">
    <source>
        <dbReference type="ARBA" id="ARBA00030918"/>
    </source>
</evidence>
<dbReference type="EC" id="4.2.2.n1" evidence="2"/>
<dbReference type="InterPro" id="IPR036908">
    <property type="entry name" value="RlpA-like_sf"/>
</dbReference>
<dbReference type="GO" id="GO:0071555">
    <property type="term" value="P:cell wall organization"/>
    <property type="evidence" value="ECO:0007669"/>
    <property type="project" value="UniProtKB-KW"/>
</dbReference>
<dbReference type="SUPFAM" id="SSF50685">
    <property type="entry name" value="Barwin-like endoglucanases"/>
    <property type="match status" value="1"/>
</dbReference>
<dbReference type="GO" id="GO:0009253">
    <property type="term" value="P:peptidoglycan catabolic process"/>
    <property type="evidence" value="ECO:0007669"/>
    <property type="project" value="TreeGrafter"/>
</dbReference>
<dbReference type="InterPro" id="IPR005300">
    <property type="entry name" value="MltA_B"/>
</dbReference>
<dbReference type="GO" id="GO:0008933">
    <property type="term" value="F:peptidoglycan lytic transglycosylase activity"/>
    <property type="evidence" value="ECO:0007669"/>
    <property type="project" value="TreeGrafter"/>
</dbReference>
<evidence type="ECO:0000256" key="1">
    <source>
        <dbReference type="ARBA" id="ARBA00001420"/>
    </source>
</evidence>
<dbReference type="GO" id="GO:0009254">
    <property type="term" value="P:peptidoglycan turnover"/>
    <property type="evidence" value="ECO:0007669"/>
    <property type="project" value="InterPro"/>
</dbReference>
<dbReference type="CDD" id="cd14668">
    <property type="entry name" value="mlta_B"/>
    <property type="match status" value="1"/>
</dbReference>
<comment type="catalytic activity">
    <reaction evidence="1">
        <text>Exolytic cleavage of the (1-&gt;4)-beta-glycosidic linkage between N-acetylmuramic acid (MurNAc) and N-acetylglucosamine (GlcNAc) residues in peptidoglycan, from either the reducing or the non-reducing ends of the peptidoglycan chains, with concomitant formation of a 1,6-anhydrobond in the MurNAc residue.</text>
        <dbReference type="EC" id="4.2.2.n1"/>
    </reaction>
</comment>
<dbReference type="AlphaFoldDB" id="A0A1I0XU16"/>
<evidence type="ECO:0000256" key="2">
    <source>
        <dbReference type="ARBA" id="ARBA00012587"/>
    </source>
</evidence>
<dbReference type="PIRSF" id="PIRSF019422">
    <property type="entry name" value="MltA"/>
    <property type="match status" value="1"/>
</dbReference>
<dbReference type="STRING" id="871651.SAMN05421688_2508"/>
<evidence type="ECO:0000256" key="3">
    <source>
        <dbReference type="ARBA" id="ARBA00023239"/>
    </source>
</evidence>
<gene>
    <name evidence="7" type="ORF">SAMN05421688_2508</name>
</gene>
<dbReference type="GO" id="GO:0004553">
    <property type="term" value="F:hydrolase activity, hydrolyzing O-glycosyl compounds"/>
    <property type="evidence" value="ECO:0007669"/>
    <property type="project" value="InterPro"/>
</dbReference>
<name>A0A1I0XU16_9RHOB</name>
<evidence type="ECO:0000259" key="6">
    <source>
        <dbReference type="SMART" id="SM00925"/>
    </source>
</evidence>
<dbReference type="Pfam" id="PF03562">
    <property type="entry name" value="MltA"/>
    <property type="match status" value="1"/>
</dbReference>
<reference evidence="7 8" key="1">
    <citation type="submission" date="2016-10" db="EMBL/GenBank/DDBJ databases">
        <authorList>
            <person name="de Groot N.N."/>
        </authorList>
    </citation>
    <scope>NUCLEOTIDE SEQUENCE [LARGE SCALE GENOMIC DNA]</scope>
    <source>
        <strain evidence="7 8">DSM 29316</strain>
    </source>
</reference>
<dbReference type="SMART" id="SM00925">
    <property type="entry name" value="MltA"/>
    <property type="match status" value="1"/>
</dbReference>
<feature type="domain" description="Lytic transglycosylase MltA" evidence="6">
    <location>
        <begin position="81"/>
        <end position="214"/>
    </location>
</feature>
<dbReference type="PANTHER" id="PTHR30124">
    <property type="entry name" value="MEMBRANE-BOUND LYTIC MUREIN TRANSGLYCOSYLASE A"/>
    <property type="match status" value="1"/>
</dbReference>
<dbReference type="PANTHER" id="PTHR30124:SF0">
    <property type="entry name" value="MEMBRANE-BOUND LYTIC MUREIN TRANSGLYCOSYLASE A"/>
    <property type="match status" value="1"/>
</dbReference>
<organism evidence="7 8">
    <name type="scientific">Poseidonocella pacifica</name>
    <dbReference type="NCBI Taxonomy" id="871651"/>
    <lineage>
        <taxon>Bacteria</taxon>
        <taxon>Pseudomonadati</taxon>
        <taxon>Pseudomonadota</taxon>
        <taxon>Alphaproteobacteria</taxon>
        <taxon>Rhodobacterales</taxon>
        <taxon>Roseobacteraceae</taxon>
        <taxon>Poseidonocella</taxon>
    </lineage>
</organism>
<sequence length="313" mass="34250">MTVGIDLIAGQDHPAQREIAFDDLIGWAEDNHHDALKVYRQSGNEDLVGPDDARAFFEERFRPVLIGDPECALFTGYFEPELDGSLTPSTAFPVPIYRRPDALSSDAPWLTRCEIEESDALSGLELAWVASAADAFFLQVQGSGRIRLREGGCLRVGYDGRNGHPYRSIGKELLRRSIFTSEEISADAIRDWIEVNPVEGRALMHHNPSFVFFRPLNMPEAQGPIGTLGCPVTAMRSIAVDPDHTPLGLPVWIETDGPQPIRRLMIAQDTGAAIKGPQRADIFIGTGRDAGRIAGGMKQGGRMIALLPRLPAA</sequence>
<evidence type="ECO:0000313" key="7">
    <source>
        <dbReference type="EMBL" id="SFB04639.1"/>
    </source>
</evidence>
<dbReference type="RefSeq" id="WP_245752630.1">
    <property type="nucleotide sequence ID" value="NZ_FOJU01000004.1"/>
</dbReference>
<dbReference type="InterPro" id="IPR026044">
    <property type="entry name" value="MltA"/>
</dbReference>
<dbReference type="InterPro" id="IPR010611">
    <property type="entry name" value="3D_dom"/>
</dbReference>
<dbReference type="Gene3D" id="2.40.40.10">
    <property type="entry name" value="RlpA-like domain"/>
    <property type="match status" value="2"/>
</dbReference>
<accession>A0A1I0XU16</accession>
<dbReference type="CDD" id="cd14485">
    <property type="entry name" value="mltA_like_LT_A"/>
    <property type="match status" value="1"/>
</dbReference>
<protein>
    <recommendedName>
        <fullName evidence="2">peptidoglycan lytic exotransglycosylase</fullName>
        <ecNumber evidence="2">4.2.2.n1</ecNumber>
    </recommendedName>
    <alternativeName>
        <fullName evidence="5">Murein hydrolase A</fullName>
    </alternativeName>
</protein>
<proteinExistence type="predicted"/>
<dbReference type="GO" id="GO:0019867">
    <property type="term" value="C:outer membrane"/>
    <property type="evidence" value="ECO:0007669"/>
    <property type="project" value="InterPro"/>
</dbReference>
<dbReference type="Proteomes" id="UP000198796">
    <property type="component" value="Unassembled WGS sequence"/>
</dbReference>
<evidence type="ECO:0000256" key="4">
    <source>
        <dbReference type="ARBA" id="ARBA00023316"/>
    </source>
</evidence>
<evidence type="ECO:0000313" key="8">
    <source>
        <dbReference type="Proteomes" id="UP000198796"/>
    </source>
</evidence>
<keyword evidence="8" id="KW-1185">Reference proteome</keyword>
<dbReference type="Pfam" id="PF06725">
    <property type="entry name" value="3D"/>
    <property type="match status" value="1"/>
</dbReference>